<dbReference type="PANTHER" id="PTHR46363:SF1">
    <property type="entry name" value="DEOXYRIBONUCLEASE TATDN2-RELATED"/>
    <property type="match status" value="1"/>
</dbReference>
<comment type="caution">
    <text evidence="4">The sequence shown here is derived from an EMBL/GenBank/DDBJ whole genome shotgun (WGS) entry which is preliminary data.</text>
</comment>
<name>A0A9D4KK50_DREPO</name>
<sequence>MDTSFEMDEILFLNDVDGLGPRSNPSWAAQMDDEDKAEQQVVEMDTSEIVPIAALDESSSYGDSVGIALTELPKRPAGIVPQELSSFHNTSEGSSSYGDSVGIALTELPKRPAGIVPQELSSFHNTSEGSSSYGNSVGIALTELPKRPAGIVPQELSSFQRTSEESSSYGNSVGIALTELPSFQRTSEESSSYGNPVGIALTELPKRPAGIVPQELSSFQRTSEESSSYGNSVGIALTELPSFQRTSEESSSYGNSVGIALTELPKRPAGIVPQELSSFQRTSEESSSYGYSAGIVPQELSSFQRTSEESSSYGNSVGIALTELPKRPAGIVPQELSSFQRTSEESSSYGNSAGIVPQELSSFQRTSEESSSYGNSVGIALTELPKRPAGIVPQELSSFQRTSEKSSSYGNSAGIVPQELSSFRNTSEESSSYGNSVGIVLTELPKRPAGIVPQELSSFRNTSKESSSYGNPVGTVLTGLPKRPVGIDPQGPSRFVQSSSYGNPVGIVQHGLPNFPTSIAHQGSSTFESSGYGNPAGIAPRPSRDCPVRGVNRGESSGYGNPAGIAPRPSRDCPVMGVNRSESSSYRFPTAGNTQRDQCSNSNSSVNRPSGAYGYNVAYNSRGKRQLRDRSSHENLGSDGGSGKHLSARKRHAPRDGTGDESVRSTKMTKSDSCPIRGCRGDFSLRHTLRSHLPEVMDLRVPLHDNLTRRRLGFLLALGARVIREGTTLVDLMRFCSSMGYTLHGASGNPSQIEAAGALARASGEEAVAFLDLLHWSILTKLWALLPVNEQEFFRSTYALSLEERESRWPEAVDSHCHLDRWSRRVNVNLGINIWNSIACMSPLVEVEINLRAVVTNFCDPPTYPNNSLLETLYGVRCFSTIGLHPKGASKYTDADIQKFCMLLERPEVVGFGEVGLDHSVPYAEWLGQAILLKRVFSFLKERHVLVLHCRGADGDIHGREVHMCLLSIMLGVVSPEQRIHLHCFQGDMEVLRTFLNSFPNTYVGYTHNVDDLSEDAAMALRLVPSDRLLIETDAPYFGGPTIGNTSSPMVVGWAAKHVGRFRGESTKSVLRATVANTRALYRLNW</sequence>
<dbReference type="Pfam" id="PF01026">
    <property type="entry name" value="TatD_DNase"/>
    <property type="match status" value="1"/>
</dbReference>
<feature type="compositionally biased region" description="Polar residues" evidence="3">
    <location>
        <begin position="580"/>
        <end position="608"/>
    </location>
</feature>
<accession>A0A9D4KK50</accession>
<comment type="similarity">
    <text evidence="1">Belongs to the metallo-dependent hydrolases superfamily. TatD-type hydrolase family.</text>
</comment>
<dbReference type="AlphaFoldDB" id="A0A9D4KK50"/>
<dbReference type="PROSITE" id="PS01091">
    <property type="entry name" value="TATD_3"/>
    <property type="match status" value="1"/>
</dbReference>
<feature type="compositionally biased region" description="Polar residues" evidence="3">
    <location>
        <begin position="519"/>
        <end position="532"/>
    </location>
</feature>
<feature type="region of interest" description="Disordered" evidence="3">
    <location>
        <begin position="519"/>
        <end position="673"/>
    </location>
</feature>
<evidence type="ECO:0000313" key="5">
    <source>
        <dbReference type="Proteomes" id="UP000828390"/>
    </source>
</evidence>
<evidence type="ECO:0000256" key="2">
    <source>
        <dbReference type="ARBA" id="ARBA00022801"/>
    </source>
</evidence>
<dbReference type="GO" id="GO:0016788">
    <property type="term" value="F:hydrolase activity, acting on ester bonds"/>
    <property type="evidence" value="ECO:0007669"/>
    <property type="project" value="InterPro"/>
</dbReference>
<keyword evidence="2" id="KW-0378">Hydrolase</keyword>
<organism evidence="4 5">
    <name type="scientific">Dreissena polymorpha</name>
    <name type="common">Zebra mussel</name>
    <name type="synonym">Mytilus polymorpha</name>
    <dbReference type="NCBI Taxonomy" id="45954"/>
    <lineage>
        <taxon>Eukaryota</taxon>
        <taxon>Metazoa</taxon>
        <taxon>Spiralia</taxon>
        <taxon>Lophotrochozoa</taxon>
        <taxon>Mollusca</taxon>
        <taxon>Bivalvia</taxon>
        <taxon>Autobranchia</taxon>
        <taxon>Heteroconchia</taxon>
        <taxon>Euheterodonta</taxon>
        <taxon>Imparidentia</taxon>
        <taxon>Neoheterodontei</taxon>
        <taxon>Myida</taxon>
        <taxon>Dreissenoidea</taxon>
        <taxon>Dreissenidae</taxon>
        <taxon>Dreissena</taxon>
    </lineage>
</organism>
<dbReference type="InterPro" id="IPR018228">
    <property type="entry name" value="DNase_TatD-rel_CS"/>
</dbReference>
<dbReference type="EMBL" id="JAIWYP010000004">
    <property type="protein sequence ID" value="KAH3840777.1"/>
    <property type="molecule type" value="Genomic_DNA"/>
</dbReference>
<gene>
    <name evidence="4" type="ORF">DPMN_114233</name>
</gene>
<dbReference type="Proteomes" id="UP000828390">
    <property type="component" value="Unassembled WGS sequence"/>
</dbReference>
<reference evidence="4" key="1">
    <citation type="journal article" date="2019" name="bioRxiv">
        <title>The Genome of the Zebra Mussel, Dreissena polymorpha: A Resource for Invasive Species Research.</title>
        <authorList>
            <person name="McCartney M.A."/>
            <person name="Auch B."/>
            <person name="Kono T."/>
            <person name="Mallez S."/>
            <person name="Zhang Y."/>
            <person name="Obille A."/>
            <person name="Becker A."/>
            <person name="Abrahante J.E."/>
            <person name="Garbe J."/>
            <person name="Badalamenti J.P."/>
            <person name="Herman A."/>
            <person name="Mangelson H."/>
            <person name="Liachko I."/>
            <person name="Sullivan S."/>
            <person name="Sone E.D."/>
            <person name="Koren S."/>
            <person name="Silverstein K.A.T."/>
            <person name="Beckman K.B."/>
            <person name="Gohl D.M."/>
        </authorList>
    </citation>
    <scope>NUCLEOTIDE SEQUENCE</scope>
    <source>
        <strain evidence="4">Duluth1</strain>
        <tissue evidence="4">Whole animal</tissue>
    </source>
</reference>
<feature type="compositionally biased region" description="Polar residues" evidence="3">
    <location>
        <begin position="459"/>
        <end position="470"/>
    </location>
</feature>
<reference evidence="4" key="2">
    <citation type="submission" date="2020-11" db="EMBL/GenBank/DDBJ databases">
        <authorList>
            <person name="McCartney M.A."/>
            <person name="Auch B."/>
            <person name="Kono T."/>
            <person name="Mallez S."/>
            <person name="Becker A."/>
            <person name="Gohl D.M."/>
            <person name="Silverstein K.A.T."/>
            <person name="Koren S."/>
            <person name="Bechman K.B."/>
            <person name="Herman A."/>
            <person name="Abrahante J.E."/>
            <person name="Garbe J."/>
        </authorList>
    </citation>
    <scope>NUCLEOTIDE SEQUENCE</scope>
    <source>
        <strain evidence="4">Duluth1</strain>
        <tissue evidence="4">Whole animal</tissue>
    </source>
</reference>
<dbReference type="SUPFAM" id="SSF51556">
    <property type="entry name" value="Metallo-dependent hydrolases"/>
    <property type="match status" value="1"/>
</dbReference>
<evidence type="ECO:0000256" key="1">
    <source>
        <dbReference type="ARBA" id="ARBA00009275"/>
    </source>
</evidence>
<feature type="compositionally biased region" description="Basic and acidic residues" evidence="3">
    <location>
        <begin position="654"/>
        <end position="664"/>
    </location>
</feature>
<evidence type="ECO:0000256" key="3">
    <source>
        <dbReference type="SAM" id="MobiDB-lite"/>
    </source>
</evidence>
<evidence type="ECO:0000313" key="4">
    <source>
        <dbReference type="EMBL" id="KAH3840777.1"/>
    </source>
</evidence>
<dbReference type="Gene3D" id="3.20.20.140">
    <property type="entry name" value="Metal-dependent hydrolases"/>
    <property type="match status" value="1"/>
</dbReference>
<dbReference type="InterPro" id="IPR001130">
    <property type="entry name" value="TatD-like"/>
</dbReference>
<protein>
    <submittedName>
        <fullName evidence="4">Uncharacterized protein</fullName>
    </submittedName>
</protein>
<dbReference type="InterPro" id="IPR032466">
    <property type="entry name" value="Metal_Hydrolase"/>
</dbReference>
<dbReference type="PANTHER" id="PTHR46363">
    <property type="entry name" value="DEOXYRIBONUCLEASE TATDN2-RELATED"/>
    <property type="match status" value="1"/>
</dbReference>
<feature type="region of interest" description="Disordered" evidence="3">
    <location>
        <begin position="459"/>
        <end position="482"/>
    </location>
</feature>
<keyword evidence="5" id="KW-1185">Reference proteome</keyword>
<proteinExistence type="inferred from homology"/>